<dbReference type="GO" id="GO:0003723">
    <property type="term" value="F:RNA binding"/>
    <property type="evidence" value="ECO:0007669"/>
    <property type="project" value="UniProtKB-UniRule"/>
</dbReference>
<evidence type="ECO:0000256" key="4">
    <source>
        <dbReference type="ARBA" id="ARBA00023015"/>
    </source>
</evidence>
<evidence type="ECO:0000256" key="6">
    <source>
        <dbReference type="HAMAP-Rule" id="MF_00073"/>
    </source>
</evidence>
<gene>
    <name evidence="6 8" type="primary">nusB</name>
    <name evidence="8" type="ORF">COT49_02195</name>
</gene>
<evidence type="ECO:0000259" key="7">
    <source>
        <dbReference type="Pfam" id="PF01029"/>
    </source>
</evidence>
<dbReference type="EMBL" id="PEYT01000019">
    <property type="protein sequence ID" value="PIS23060.1"/>
    <property type="molecule type" value="Genomic_DNA"/>
</dbReference>
<sequence>MSTKKSVFTDDPRHIARRVALATLFSWGFLSQNLDECQQYAESVIEAKDYDIDLAKFLIKGVTENIDTLDGFVGYVAREYPVEQMAKVDLIATRIALFEVMIAKNSPLKVAVDEAVLLAKEFGGDGSGKFVNGVLGSIAKLLNLG</sequence>
<dbReference type="PANTHER" id="PTHR11078">
    <property type="entry name" value="N UTILIZATION SUBSTANCE PROTEIN B-RELATED"/>
    <property type="match status" value="1"/>
</dbReference>
<dbReference type="InterPro" id="IPR035926">
    <property type="entry name" value="NusB-like_sf"/>
</dbReference>
<dbReference type="InterPro" id="IPR006027">
    <property type="entry name" value="NusB_RsmB_TIM44"/>
</dbReference>
<protein>
    <recommendedName>
        <fullName evidence="6">Transcription antitermination protein NusB</fullName>
    </recommendedName>
    <alternativeName>
        <fullName evidence="6">Antitermination factor NusB</fullName>
    </alternativeName>
</protein>
<dbReference type="Gene3D" id="1.10.940.10">
    <property type="entry name" value="NusB-like"/>
    <property type="match status" value="1"/>
</dbReference>
<comment type="caution">
    <text evidence="8">The sequence shown here is derived from an EMBL/GenBank/DDBJ whole genome shotgun (WGS) entry which is preliminary data.</text>
</comment>
<dbReference type="PANTHER" id="PTHR11078:SF3">
    <property type="entry name" value="ANTITERMINATION NUSB DOMAIN-CONTAINING PROTEIN"/>
    <property type="match status" value="1"/>
</dbReference>
<evidence type="ECO:0000256" key="1">
    <source>
        <dbReference type="ARBA" id="ARBA00005952"/>
    </source>
</evidence>
<dbReference type="GO" id="GO:0006353">
    <property type="term" value="P:DNA-templated transcription termination"/>
    <property type="evidence" value="ECO:0007669"/>
    <property type="project" value="UniProtKB-UniRule"/>
</dbReference>
<dbReference type="Pfam" id="PF01029">
    <property type="entry name" value="NusB"/>
    <property type="match status" value="1"/>
</dbReference>
<dbReference type="Proteomes" id="UP000230340">
    <property type="component" value="Unassembled WGS sequence"/>
</dbReference>
<dbReference type="SUPFAM" id="SSF48013">
    <property type="entry name" value="NusB-like"/>
    <property type="match status" value="1"/>
</dbReference>
<evidence type="ECO:0000256" key="2">
    <source>
        <dbReference type="ARBA" id="ARBA00022814"/>
    </source>
</evidence>
<dbReference type="InterPro" id="IPR011605">
    <property type="entry name" value="NusB_fam"/>
</dbReference>
<dbReference type="HAMAP" id="MF_00073">
    <property type="entry name" value="NusB"/>
    <property type="match status" value="1"/>
</dbReference>
<evidence type="ECO:0000256" key="3">
    <source>
        <dbReference type="ARBA" id="ARBA00022884"/>
    </source>
</evidence>
<dbReference type="GO" id="GO:0005829">
    <property type="term" value="C:cytosol"/>
    <property type="evidence" value="ECO:0007669"/>
    <property type="project" value="TreeGrafter"/>
</dbReference>
<keyword evidence="4 6" id="KW-0805">Transcription regulation</keyword>
<dbReference type="AlphaFoldDB" id="A0A2H0XDN8"/>
<dbReference type="GO" id="GO:0031564">
    <property type="term" value="P:transcription antitermination"/>
    <property type="evidence" value="ECO:0007669"/>
    <property type="project" value="UniProtKB-KW"/>
</dbReference>
<proteinExistence type="inferred from homology"/>
<evidence type="ECO:0000313" key="9">
    <source>
        <dbReference type="Proteomes" id="UP000230340"/>
    </source>
</evidence>
<keyword evidence="2 6" id="KW-0889">Transcription antitermination</keyword>
<evidence type="ECO:0000313" key="8">
    <source>
        <dbReference type="EMBL" id="PIS23060.1"/>
    </source>
</evidence>
<feature type="domain" description="NusB/RsmB/TIM44" evidence="7">
    <location>
        <begin position="15"/>
        <end position="140"/>
    </location>
</feature>
<name>A0A2H0XDN8_UNCKA</name>
<evidence type="ECO:0000256" key="5">
    <source>
        <dbReference type="ARBA" id="ARBA00023163"/>
    </source>
</evidence>
<organism evidence="8 9">
    <name type="scientific">candidate division WWE3 bacterium CG08_land_8_20_14_0_20_40_13</name>
    <dbReference type="NCBI Taxonomy" id="1975084"/>
    <lineage>
        <taxon>Bacteria</taxon>
        <taxon>Katanobacteria</taxon>
    </lineage>
</organism>
<keyword evidence="5 6" id="KW-0804">Transcription</keyword>
<dbReference type="NCBIfam" id="TIGR01951">
    <property type="entry name" value="nusB"/>
    <property type="match status" value="1"/>
</dbReference>
<accession>A0A2H0XDN8</accession>
<keyword evidence="3 6" id="KW-0694">RNA-binding</keyword>
<comment type="similarity">
    <text evidence="1 6">Belongs to the NusB family.</text>
</comment>
<reference evidence="9" key="1">
    <citation type="submission" date="2017-09" db="EMBL/GenBank/DDBJ databases">
        <title>Depth-based differentiation of microbial function through sediment-hosted aquifers and enrichment of novel symbionts in the deep terrestrial subsurface.</title>
        <authorList>
            <person name="Probst A.J."/>
            <person name="Ladd B."/>
            <person name="Jarett J.K."/>
            <person name="Geller-Mcgrath D.E."/>
            <person name="Sieber C.M.K."/>
            <person name="Emerson J.B."/>
            <person name="Anantharaman K."/>
            <person name="Thomas B.C."/>
            <person name="Malmstrom R."/>
            <person name="Stieglmeier M."/>
            <person name="Klingl A."/>
            <person name="Woyke T."/>
            <person name="Ryan C.M."/>
            <person name="Banfield J.F."/>
        </authorList>
    </citation>
    <scope>NUCLEOTIDE SEQUENCE [LARGE SCALE GENOMIC DNA]</scope>
</reference>
<comment type="function">
    <text evidence="6">Involved in transcription antitermination. Required for transcription of ribosomal RNA (rRNA) genes. Binds specifically to the boxA antiterminator sequence of the ribosomal RNA (rrn) operons.</text>
</comment>